<feature type="transmembrane region" description="Helical" evidence="12">
    <location>
        <begin position="601"/>
        <end position="622"/>
    </location>
</feature>
<keyword evidence="5 12" id="KW-0653">Protein transport</keyword>
<dbReference type="NCBIfam" id="TIGR01129">
    <property type="entry name" value="secD"/>
    <property type="match status" value="1"/>
</dbReference>
<dbReference type="GO" id="GO:0015450">
    <property type="term" value="F:protein-transporting ATPase activity"/>
    <property type="evidence" value="ECO:0007669"/>
    <property type="project" value="InterPro"/>
</dbReference>
<proteinExistence type="inferred from homology"/>
<dbReference type="PANTHER" id="PTHR30081">
    <property type="entry name" value="PROTEIN-EXPORT MEMBRANE PROTEIN SEC"/>
    <property type="match status" value="1"/>
</dbReference>
<feature type="transmembrane region" description="Helical" evidence="12">
    <location>
        <begin position="361"/>
        <end position="385"/>
    </location>
</feature>
<dbReference type="InterPro" id="IPR022645">
    <property type="entry name" value="SecD/SecF_bac"/>
</dbReference>
<evidence type="ECO:0000256" key="3">
    <source>
        <dbReference type="ARBA" id="ARBA00022475"/>
    </source>
</evidence>
<dbReference type="Pfam" id="PF22599">
    <property type="entry name" value="SecDF_P1_head"/>
    <property type="match status" value="1"/>
</dbReference>
<comment type="similarity">
    <text evidence="11">In the N-terminal section; belongs to the SecD/SecF family. SecD subfamily.</text>
</comment>
<evidence type="ECO:0000313" key="18">
    <source>
        <dbReference type="Proteomes" id="UP000677918"/>
    </source>
</evidence>
<dbReference type="InterPro" id="IPR048631">
    <property type="entry name" value="SecD_1st"/>
</dbReference>
<evidence type="ECO:0000256" key="6">
    <source>
        <dbReference type="ARBA" id="ARBA00022989"/>
    </source>
</evidence>
<evidence type="ECO:0000259" key="15">
    <source>
        <dbReference type="Pfam" id="PF21760"/>
    </source>
</evidence>
<keyword evidence="7 12" id="KW-0811">Translocation</keyword>
<dbReference type="Pfam" id="PF21760">
    <property type="entry name" value="SecD_1st"/>
    <property type="match status" value="1"/>
</dbReference>
<dbReference type="InterPro" id="IPR005791">
    <property type="entry name" value="SecD"/>
</dbReference>
<dbReference type="InterPro" id="IPR005665">
    <property type="entry name" value="SecF_bac"/>
</dbReference>
<comment type="similarity">
    <text evidence="10">In the C-terminal section; belongs to the SecD/SecF family. SecF subfamily.</text>
</comment>
<evidence type="ECO:0000256" key="12">
    <source>
        <dbReference type="HAMAP-Rule" id="MF_01463"/>
    </source>
</evidence>
<feature type="transmembrane region" description="Helical" evidence="12">
    <location>
        <begin position="433"/>
        <end position="452"/>
    </location>
</feature>
<keyword evidence="6 12" id="KW-1133">Transmembrane helix</keyword>
<dbReference type="InterPro" id="IPR022646">
    <property type="entry name" value="SecD/SecF_CS"/>
</dbReference>
<evidence type="ECO:0000256" key="9">
    <source>
        <dbReference type="ARBA" id="ARBA00059018"/>
    </source>
</evidence>
<dbReference type="HAMAP" id="MF_01464_B">
    <property type="entry name" value="SecF_B"/>
    <property type="match status" value="1"/>
</dbReference>
<evidence type="ECO:0000256" key="5">
    <source>
        <dbReference type="ARBA" id="ARBA00022927"/>
    </source>
</evidence>
<dbReference type="PRINTS" id="PR01755">
    <property type="entry name" value="SECFTRNLCASE"/>
</dbReference>
<keyword evidence="4 12" id="KW-0812">Transmembrane</keyword>
<comment type="similarity">
    <text evidence="13">Belongs to the SecD/SecF family. SecF subfamily.</text>
</comment>
<feature type="transmembrane region" description="Helical" evidence="12">
    <location>
        <begin position="288"/>
        <end position="307"/>
    </location>
</feature>
<dbReference type="Pfam" id="PF02355">
    <property type="entry name" value="SecD_SecF_C"/>
    <property type="match status" value="2"/>
</dbReference>
<evidence type="ECO:0000256" key="4">
    <source>
        <dbReference type="ARBA" id="ARBA00022692"/>
    </source>
</evidence>
<dbReference type="EMBL" id="BOVK01000031">
    <property type="protein sequence ID" value="GIQ69688.1"/>
    <property type="molecule type" value="Genomic_DNA"/>
</dbReference>
<dbReference type="GO" id="GO:0043952">
    <property type="term" value="P:protein transport by the Sec complex"/>
    <property type="evidence" value="ECO:0007669"/>
    <property type="project" value="UniProtKB-UniRule"/>
</dbReference>
<keyword evidence="3 12" id="KW-1003">Cell membrane</keyword>
<feature type="domain" description="Protein export membrane protein SecD/SecF C-terminal" evidence="14">
    <location>
        <begin position="221"/>
        <end position="388"/>
    </location>
</feature>
<keyword evidence="2 12" id="KW-0813">Transport</keyword>
<dbReference type="InterPro" id="IPR022813">
    <property type="entry name" value="SecD/SecF_arch_bac"/>
</dbReference>
<comment type="function">
    <text evidence="9 12">Part of the Sec protein translocase complex. Interacts with the SecYEG preprotein conducting channel. SecDF uses the proton motive force (PMF) to complete protein translocation after the ATP-dependent function of SecA.</text>
</comment>
<dbReference type="GO" id="GO:0006605">
    <property type="term" value="P:protein targeting"/>
    <property type="evidence" value="ECO:0007669"/>
    <property type="project" value="UniProtKB-UniRule"/>
</dbReference>
<keyword evidence="8 12" id="KW-0472">Membrane</keyword>
<comment type="caution">
    <text evidence="17">The sequence shown here is derived from an EMBL/GenBank/DDBJ whole genome shotgun (WGS) entry which is preliminary data.</text>
</comment>
<feature type="transmembrane region" description="Helical" evidence="12">
    <location>
        <begin position="239"/>
        <end position="257"/>
    </location>
</feature>
<evidence type="ECO:0000256" key="1">
    <source>
        <dbReference type="ARBA" id="ARBA00004651"/>
    </source>
</evidence>
<dbReference type="FunFam" id="1.20.1640.10:FF:000024">
    <property type="entry name" value="Multifunctional fusion protein"/>
    <property type="match status" value="1"/>
</dbReference>
<evidence type="ECO:0000256" key="13">
    <source>
        <dbReference type="HAMAP-Rule" id="MF_01464"/>
    </source>
</evidence>
<feature type="domain" description="Protein translocase subunit SecDF P1" evidence="15">
    <location>
        <begin position="63"/>
        <end position="119"/>
    </location>
</feature>
<feature type="transmembrane region" description="Helical" evidence="12">
    <location>
        <begin position="7"/>
        <end position="28"/>
    </location>
</feature>
<dbReference type="InterPro" id="IPR055344">
    <property type="entry name" value="SecD_SecF_C_bact"/>
</dbReference>
<feature type="domain" description="Protein export membrane protein SecD/SecF C-terminal" evidence="14">
    <location>
        <begin position="522"/>
        <end position="708"/>
    </location>
</feature>
<feature type="transmembrane region" description="Helical" evidence="12">
    <location>
        <begin position="336"/>
        <end position="355"/>
    </location>
</feature>
<feature type="transmembrane region" description="Helical" evidence="12">
    <location>
        <begin position="656"/>
        <end position="673"/>
    </location>
</feature>
<sequence>MNIRRTVVFFVTVILTFAVILTTTPAIMNGLKLGLDLKGGFEILYEAKPVEEGTAITCDALLQTARMLEQRADAYGVAEPEVTPEGEDRIRARIAGVSNEEQVREMMRKPAELTFRGPDGTIEMRGIDFKEGAAEVGFDEINRPIIHIEVKDPHKLRQVSEKLLGQPLKIYLDEEQISAPIIQHVLPNGNATISGSFTREEAQELADIINLGALPLQLTEKYTQSVGATLGQQSLEQTVTAGVIASILILLFMVGMYRVPGIIASITLITYTWALLLIFDWMNATLTLPGIAAFVLGIGMAVDANIITYERIKDELKSGKSIPSAMKVGSRQSLRTILDSNITTILAGVVLYYLGTGAIQGFALTLILSIVLSMVTNVFMSRWLLQQLIRSGMIRRTEWLGVKASEIGSLSDSNGASPAKWTRAIDFVKWKKPFFLISLMITAVGIVSLMVFQLNLGVDFKAGTSLDVTVGKEINREQAQELFKIAGHTPASLTVGGNPAERVSARFDRVLTGEEIERIMDVFRDSFGEQSSAEENTVDPGIARELAQKAIYAVAAASVGIALYVSLRFEWRFALAAIIAIMHDAFMVIGAFSLFRLEVNLPFVAAVLTIIGYSINDTIVIFDRIRENMAKGTQKSAKALEDLVNSSIQQTLTRSINTGITVLFASLILFLFGSESIKLFSLAMTLGLVFGVYSSICIASQIWLVLKKRSMHSQSVTVSEP</sequence>
<dbReference type="NCBIfam" id="TIGR00916">
    <property type="entry name" value="2A0604s01"/>
    <property type="match status" value="2"/>
</dbReference>
<comment type="subcellular location">
    <subcellularLocation>
        <location evidence="1 12">Cell membrane</location>
        <topology evidence="1 12">Multi-pass membrane protein</topology>
    </subcellularLocation>
</comment>
<evidence type="ECO:0000256" key="7">
    <source>
        <dbReference type="ARBA" id="ARBA00023010"/>
    </source>
</evidence>
<dbReference type="GO" id="GO:0065002">
    <property type="term" value="P:intracellular protein transmembrane transport"/>
    <property type="evidence" value="ECO:0007669"/>
    <property type="project" value="UniProtKB-UniRule"/>
</dbReference>
<dbReference type="FunFam" id="1.20.1640.10:FF:000004">
    <property type="entry name" value="Protein translocase subunit SecD"/>
    <property type="match status" value="1"/>
</dbReference>
<feature type="transmembrane region" description="Helical" evidence="12">
    <location>
        <begin position="550"/>
        <end position="567"/>
    </location>
</feature>
<comment type="caution">
    <text evidence="12">Lacks conserved residue(s) required for the propagation of feature annotation.</text>
</comment>
<dbReference type="GO" id="GO:0005886">
    <property type="term" value="C:plasma membrane"/>
    <property type="evidence" value="ECO:0007669"/>
    <property type="project" value="UniProtKB-SubCell"/>
</dbReference>
<reference evidence="17" key="1">
    <citation type="submission" date="2021-04" db="EMBL/GenBank/DDBJ databases">
        <title>Draft genome sequence of Xylanibacillus composti strain K13.</title>
        <authorList>
            <person name="Uke A."/>
            <person name="Chhe C."/>
            <person name="Baramee S."/>
            <person name="Kosugi A."/>
        </authorList>
    </citation>
    <scope>NUCLEOTIDE SEQUENCE</scope>
    <source>
        <strain evidence="17">K13</strain>
    </source>
</reference>
<dbReference type="InterPro" id="IPR054384">
    <property type="entry name" value="SecDF_P1_head"/>
</dbReference>
<dbReference type="Proteomes" id="UP000677918">
    <property type="component" value="Unassembled WGS sequence"/>
</dbReference>
<evidence type="ECO:0000313" key="17">
    <source>
        <dbReference type="EMBL" id="GIQ69688.1"/>
    </source>
</evidence>
<accession>A0A8J4H2D6</accession>
<feature type="transmembrane region" description="Helical" evidence="12">
    <location>
        <begin position="262"/>
        <end position="282"/>
    </location>
</feature>
<evidence type="ECO:0000259" key="16">
    <source>
        <dbReference type="Pfam" id="PF22599"/>
    </source>
</evidence>
<dbReference type="Pfam" id="PF07549">
    <property type="entry name" value="Sec_GG"/>
    <property type="match status" value="2"/>
</dbReference>
<feature type="transmembrane region" description="Helical" evidence="12">
    <location>
        <begin position="679"/>
        <end position="706"/>
    </location>
</feature>
<dbReference type="RefSeq" id="WP_213412472.1">
    <property type="nucleotide sequence ID" value="NZ_BOVK01000031.1"/>
</dbReference>
<evidence type="ECO:0000256" key="2">
    <source>
        <dbReference type="ARBA" id="ARBA00022448"/>
    </source>
</evidence>
<feature type="transmembrane region" description="Helical" evidence="12">
    <location>
        <begin position="574"/>
        <end position="595"/>
    </location>
</feature>
<evidence type="ECO:0000259" key="14">
    <source>
        <dbReference type="Pfam" id="PF02355"/>
    </source>
</evidence>
<dbReference type="InterPro" id="IPR048634">
    <property type="entry name" value="SecD_SecF_C"/>
</dbReference>
<keyword evidence="18" id="KW-1185">Reference proteome</keyword>
<comment type="similarity">
    <text evidence="12">Belongs to the SecD/SecF family. SecD subfamily.</text>
</comment>
<feature type="domain" description="SecDF P1 head subdomain" evidence="16">
    <location>
        <begin position="134"/>
        <end position="215"/>
    </location>
</feature>
<dbReference type="SUPFAM" id="SSF82866">
    <property type="entry name" value="Multidrug efflux transporter AcrB transmembrane domain"/>
    <property type="match status" value="2"/>
</dbReference>
<evidence type="ECO:0000256" key="8">
    <source>
        <dbReference type="ARBA" id="ARBA00023136"/>
    </source>
</evidence>
<protein>
    <recommendedName>
        <fullName evidence="12 13">Multifunctional fusion protein</fullName>
    </recommendedName>
    <domain>
        <recommendedName>
            <fullName evidence="12">Protein translocase subunit SecD</fullName>
        </recommendedName>
    </domain>
    <domain>
        <recommendedName>
            <fullName evidence="13">Protein-export membrane protein SecF</fullName>
        </recommendedName>
    </domain>
</protein>
<dbReference type="PANTHER" id="PTHR30081:SF1">
    <property type="entry name" value="PROTEIN TRANSLOCASE SUBUNIT SECD"/>
    <property type="match status" value="1"/>
</dbReference>
<evidence type="ECO:0000256" key="11">
    <source>
        <dbReference type="ARBA" id="ARBA00061053"/>
    </source>
</evidence>
<gene>
    <name evidence="17" type="primary">secDF</name>
    <name evidence="12" type="synonym">secD</name>
    <name evidence="13" type="synonym">secF</name>
    <name evidence="17" type="ORF">XYCOK13_25120</name>
</gene>
<evidence type="ECO:0000256" key="10">
    <source>
        <dbReference type="ARBA" id="ARBA00060856"/>
    </source>
</evidence>
<comment type="subunit">
    <text evidence="12">Forms a complex with SecF. Part of the essential Sec protein translocation apparatus which comprises SecA, SecYEG and auxiliary proteins SecDF. Other proteins may also be involved.</text>
</comment>
<name>A0A8J4H2D6_9BACL</name>
<comment type="subunit">
    <text evidence="13">Forms a complex with SecD. Part of the essential Sec protein translocation apparatus which comprises SecA, SecYEG and auxiliary proteins SecDF. Other proteins may also be involved.</text>
</comment>
<dbReference type="AlphaFoldDB" id="A0A8J4H2D6"/>
<dbReference type="Gene3D" id="1.20.1640.10">
    <property type="entry name" value="Multidrug efflux transporter AcrB transmembrane domain"/>
    <property type="match status" value="2"/>
</dbReference>
<organism evidence="17 18">
    <name type="scientific">Xylanibacillus composti</name>
    <dbReference type="NCBI Taxonomy" id="1572762"/>
    <lineage>
        <taxon>Bacteria</taxon>
        <taxon>Bacillati</taxon>
        <taxon>Bacillota</taxon>
        <taxon>Bacilli</taxon>
        <taxon>Bacillales</taxon>
        <taxon>Paenibacillaceae</taxon>
        <taxon>Xylanibacillus</taxon>
    </lineage>
</organism>
<dbReference type="NCBIfam" id="TIGR00966">
    <property type="entry name" value="transloc_SecF"/>
    <property type="match status" value="1"/>
</dbReference>
<dbReference type="Gene3D" id="3.30.70.3220">
    <property type="match status" value="1"/>
</dbReference>
<dbReference type="HAMAP" id="MF_01463_B">
    <property type="entry name" value="SecD_B"/>
    <property type="match status" value="1"/>
</dbReference>